<accession>D3A9J6</accession>
<feature type="compositionally biased region" description="Polar residues" evidence="4">
    <location>
        <begin position="33"/>
        <end position="43"/>
    </location>
</feature>
<dbReference type="PANTHER" id="PTHR43142:SF1">
    <property type="entry name" value="CARBOXYLIC ESTER HYDROLASE"/>
    <property type="match status" value="1"/>
</dbReference>
<gene>
    <name evidence="6" type="ORF">CLOSTHATH_00267</name>
</gene>
<feature type="domain" description="Carboxylesterase type B" evidence="5">
    <location>
        <begin position="75"/>
        <end position="570"/>
    </location>
</feature>
<dbReference type="EC" id="3.1.1.-" evidence="3"/>
<sequence>MKKKVLSIIALGITAMMFCNACSGGTPGKESTVPVSTENTGATDTKESSSAEKAEETEFAQPVLKSSTEAIKQVAVQLDAGTLMGYEQSGIYHFKGIPYATADRFKGPVPVTKFDNEVQMALTYGAVAPQDRSLNGTGEVNSHEFMTPSNGTADMVANENCQNLNVWSSDLKAAKPVVVFFHGGGLNNGASSELSYYTGEYFVESEDTVFVSVNHRLNVLGYLDLSEYGGEDYANSGISGIDDCVCALEWVQNNIAQFGGDPSNVTIIGQSGGGTKVTTLACMSNTVDLFDKIVVMSGNYSTSSKQEGIENTKLLVDYLGLADDEVIDALSNMSYEDLFNAATEAGCSWTTHYGDGTFTNPLFDSETGMVNEYAAQRTWVWGSTFSEFNSNGEGLITGKTGLMYLPKTTDDMAMEALKETYGENAQEVADAFKMAYPDHALAEALYLSQGSSAISRYGIISPRDGILKKFNDSGIPVYNYMVTYKEPYFGGVTMHHTGDVAYWFNSLNTIPYQVQGDEENAYAVALEMSQALKNFIKNGNPSTDSLSWKPYTTDEHNTMVFDVKSELKTDYDTDLYETIMKSQN</sequence>
<feature type="compositionally biased region" description="Basic and acidic residues" evidence="4">
    <location>
        <begin position="44"/>
        <end position="56"/>
    </location>
</feature>
<evidence type="ECO:0000313" key="6">
    <source>
        <dbReference type="EMBL" id="EFD01514.1"/>
    </source>
</evidence>
<dbReference type="HOGENOM" id="CLU_006586_16_4_9"/>
<keyword evidence="3" id="KW-0732">Signal</keyword>
<dbReference type="RefSeq" id="WP_006770824.1">
    <property type="nucleotide sequence ID" value="NZ_GG667608.1"/>
</dbReference>
<dbReference type="AlphaFoldDB" id="D3A9J6"/>
<evidence type="ECO:0000256" key="4">
    <source>
        <dbReference type="SAM" id="MobiDB-lite"/>
    </source>
</evidence>
<comment type="similarity">
    <text evidence="1 3">Belongs to the type-B carboxylesterase/lipase family.</text>
</comment>
<dbReference type="Proteomes" id="UP000004968">
    <property type="component" value="Unassembled WGS sequence"/>
</dbReference>
<dbReference type="InterPro" id="IPR029058">
    <property type="entry name" value="AB_hydrolase_fold"/>
</dbReference>
<protein>
    <recommendedName>
        <fullName evidence="3">Carboxylic ester hydrolase</fullName>
        <ecNumber evidence="3">3.1.1.-</ecNumber>
    </recommendedName>
</protein>
<evidence type="ECO:0000313" key="7">
    <source>
        <dbReference type="Proteomes" id="UP000004968"/>
    </source>
</evidence>
<proteinExistence type="inferred from homology"/>
<evidence type="ECO:0000256" key="3">
    <source>
        <dbReference type="RuleBase" id="RU361235"/>
    </source>
</evidence>
<feature type="region of interest" description="Disordered" evidence="4">
    <location>
        <begin position="26"/>
        <end position="57"/>
    </location>
</feature>
<name>D3A9J6_9FIRM</name>
<dbReference type="Pfam" id="PF00135">
    <property type="entry name" value="COesterase"/>
    <property type="match status" value="1"/>
</dbReference>
<dbReference type="InterPro" id="IPR019826">
    <property type="entry name" value="Carboxylesterase_B_AS"/>
</dbReference>
<dbReference type="ESTHER" id="9clot-d3a9j6">
    <property type="family name" value="Carb_B_Bacteria"/>
</dbReference>
<reference evidence="6 7" key="1">
    <citation type="submission" date="2010-01" db="EMBL/GenBank/DDBJ databases">
        <authorList>
            <person name="Weinstock G."/>
            <person name="Sodergren E."/>
            <person name="Clifton S."/>
            <person name="Fulton L."/>
            <person name="Fulton B."/>
            <person name="Courtney L."/>
            <person name="Fronick C."/>
            <person name="Harrison M."/>
            <person name="Strong C."/>
            <person name="Farmer C."/>
            <person name="Delahaunty K."/>
            <person name="Markovic C."/>
            <person name="Hall O."/>
            <person name="Minx P."/>
            <person name="Tomlinson C."/>
            <person name="Mitreva M."/>
            <person name="Nelson J."/>
            <person name="Hou S."/>
            <person name="Wollam A."/>
            <person name="Pepin K.H."/>
            <person name="Johnson M."/>
            <person name="Bhonagiri V."/>
            <person name="Nash W.E."/>
            <person name="Warren W."/>
            <person name="Chinwalla A."/>
            <person name="Mardis E.R."/>
            <person name="Wilson R.K."/>
        </authorList>
    </citation>
    <scope>NUCLEOTIDE SEQUENCE [LARGE SCALE GENOMIC DNA]</scope>
    <source>
        <strain evidence="6 7">DSM 13479</strain>
    </source>
</reference>
<dbReference type="PROSITE" id="PS00122">
    <property type="entry name" value="CARBOXYLESTERASE_B_1"/>
    <property type="match status" value="1"/>
</dbReference>
<keyword evidence="2 3" id="KW-0378">Hydrolase</keyword>
<dbReference type="PANTHER" id="PTHR43142">
    <property type="entry name" value="CARBOXYLIC ESTER HYDROLASE"/>
    <property type="match status" value="1"/>
</dbReference>
<feature type="signal peptide" evidence="3">
    <location>
        <begin position="1"/>
        <end position="21"/>
    </location>
</feature>
<comment type="caution">
    <text evidence="6">The sequence shown here is derived from an EMBL/GenBank/DDBJ whole genome shotgun (WGS) entry which is preliminary data.</text>
</comment>
<dbReference type="InterPro" id="IPR002018">
    <property type="entry name" value="CarbesteraseB"/>
</dbReference>
<evidence type="ECO:0000256" key="1">
    <source>
        <dbReference type="ARBA" id="ARBA00005964"/>
    </source>
</evidence>
<feature type="chain" id="PRO_5005126262" description="Carboxylic ester hydrolase" evidence="3">
    <location>
        <begin position="22"/>
        <end position="584"/>
    </location>
</feature>
<dbReference type="GeneID" id="93147754"/>
<dbReference type="SUPFAM" id="SSF53474">
    <property type="entry name" value="alpha/beta-Hydrolases"/>
    <property type="match status" value="1"/>
</dbReference>
<dbReference type="EMBL" id="ACIO01000018">
    <property type="protein sequence ID" value="EFD01514.1"/>
    <property type="molecule type" value="Genomic_DNA"/>
</dbReference>
<dbReference type="Gene3D" id="3.40.50.1820">
    <property type="entry name" value="alpha/beta hydrolase"/>
    <property type="match status" value="1"/>
</dbReference>
<evidence type="ECO:0000259" key="5">
    <source>
        <dbReference type="Pfam" id="PF00135"/>
    </source>
</evidence>
<dbReference type="GO" id="GO:0016787">
    <property type="term" value="F:hydrolase activity"/>
    <property type="evidence" value="ECO:0007669"/>
    <property type="project" value="UniProtKB-KW"/>
</dbReference>
<evidence type="ECO:0000256" key="2">
    <source>
        <dbReference type="ARBA" id="ARBA00022801"/>
    </source>
</evidence>
<organism evidence="6 7">
    <name type="scientific">Hungatella hathewayi DSM 13479</name>
    <dbReference type="NCBI Taxonomy" id="566550"/>
    <lineage>
        <taxon>Bacteria</taxon>
        <taxon>Bacillati</taxon>
        <taxon>Bacillota</taxon>
        <taxon>Clostridia</taxon>
        <taxon>Lachnospirales</taxon>
        <taxon>Lachnospiraceae</taxon>
        <taxon>Hungatella</taxon>
    </lineage>
</organism>